<protein>
    <recommendedName>
        <fullName evidence="5">HTH lysR-type domain-containing protein</fullName>
    </recommendedName>
</protein>
<dbReference type="PANTHER" id="PTHR30346">
    <property type="entry name" value="TRANSCRIPTIONAL DUAL REGULATOR HCAR-RELATED"/>
    <property type="match status" value="1"/>
</dbReference>
<name>A0A365U862_9RHOB</name>
<dbReference type="Gene3D" id="3.40.190.10">
    <property type="entry name" value="Periplasmic binding protein-like II"/>
    <property type="match status" value="2"/>
</dbReference>
<comment type="similarity">
    <text evidence="1">Belongs to the LysR transcriptional regulatory family.</text>
</comment>
<keyword evidence="3" id="KW-0238">DNA-binding</keyword>
<dbReference type="InterPro" id="IPR005119">
    <property type="entry name" value="LysR_subst-bd"/>
</dbReference>
<dbReference type="Pfam" id="PF03466">
    <property type="entry name" value="LysR_substrate"/>
    <property type="match status" value="1"/>
</dbReference>
<dbReference type="PROSITE" id="PS50931">
    <property type="entry name" value="HTH_LYSR"/>
    <property type="match status" value="1"/>
</dbReference>
<keyword evidence="7" id="KW-1185">Reference proteome</keyword>
<dbReference type="InterPro" id="IPR000847">
    <property type="entry name" value="LysR_HTH_N"/>
</dbReference>
<evidence type="ECO:0000313" key="6">
    <source>
        <dbReference type="EMBL" id="RBI84945.1"/>
    </source>
</evidence>
<evidence type="ECO:0000256" key="2">
    <source>
        <dbReference type="ARBA" id="ARBA00023015"/>
    </source>
</evidence>
<evidence type="ECO:0000256" key="1">
    <source>
        <dbReference type="ARBA" id="ARBA00009437"/>
    </source>
</evidence>
<dbReference type="GO" id="GO:0003677">
    <property type="term" value="F:DNA binding"/>
    <property type="evidence" value="ECO:0007669"/>
    <property type="project" value="UniProtKB-KW"/>
</dbReference>
<gene>
    <name evidence="6" type="ORF">DRV85_09775</name>
</gene>
<evidence type="ECO:0000259" key="5">
    <source>
        <dbReference type="PROSITE" id="PS50931"/>
    </source>
</evidence>
<dbReference type="Proteomes" id="UP000253370">
    <property type="component" value="Unassembled WGS sequence"/>
</dbReference>
<dbReference type="SUPFAM" id="SSF46785">
    <property type="entry name" value="Winged helix' DNA-binding domain"/>
    <property type="match status" value="1"/>
</dbReference>
<evidence type="ECO:0000313" key="7">
    <source>
        <dbReference type="Proteomes" id="UP000253370"/>
    </source>
</evidence>
<dbReference type="AlphaFoldDB" id="A0A365U862"/>
<dbReference type="CDD" id="cd05466">
    <property type="entry name" value="PBP2_LTTR_substrate"/>
    <property type="match status" value="1"/>
</dbReference>
<comment type="caution">
    <text evidence="6">The sequence shown here is derived from an EMBL/GenBank/DDBJ whole genome shotgun (WGS) entry which is preliminary data.</text>
</comment>
<evidence type="ECO:0000256" key="4">
    <source>
        <dbReference type="ARBA" id="ARBA00023163"/>
    </source>
</evidence>
<dbReference type="Pfam" id="PF00126">
    <property type="entry name" value="HTH_1"/>
    <property type="match status" value="1"/>
</dbReference>
<dbReference type="Gene3D" id="1.10.10.10">
    <property type="entry name" value="Winged helix-like DNA-binding domain superfamily/Winged helix DNA-binding domain"/>
    <property type="match status" value="1"/>
</dbReference>
<organism evidence="6 7">
    <name type="scientific">Rhodosalinus halophilus</name>
    <dbReference type="NCBI Taxonomy" id="2259333"/>
    <lineage>
        <taxon>Bacteria</taxon>
        <taxon>Pseudomonadati</taxon>
        <taxon>Pseudomonadota</taxon>
        <taxon>Alphaproteobacteria</taxon>
        <taxon>Rhodobacterales</taxon>
        <taxon>Paracoccaceae</taxon>
        <taxon>Rhodosalinus</taxon>
    </lineage>
</organism>
<keyword evidence="2" id="KW-0805">Transcription regulation</keyword>
<reference evidence="6 7" key="1">
    <citation type="submission" date="2018-07" db="EMBL/GenBank/DDBJ databases">
        <title>Rhodosalinus sp. strain E84T genomic sequence and assembly.</title>
        <authorList>
            <person name="Liu Z.-W."/>
            <person name="Lu D.-C."/>
        </authorList>
    </citation>
    <scope>NUCLEOTIDE SEQUENCE [LARGE SCALE GENOMIC DNA]</scope>
    <source>
        <strain evidence="6 7">E84</strain>
    </source>
</reference>
<proteinExistence type="inferred from homology"/>
<dbReference type="InterPro" id="IPR036388">
    <property type="entry name" value="WH-like_DNA-bd_sf"/>
</dbReference>
<dbReference type="GO" id="GO:0003700">
    <property type="term" value="F:DNA-binding transcription factor activity"/>
    <property type="evidence" value="ECO:0007669"/>
    <property type="project" value="InterPro"/>
</dbReference>
<keyword evidence="4" id="KW-0804">Transcription</keyword>
<dbReference type="InterPro" id="IPR036390">
    <property type="entry name" value="WH_DNA-bd_sf"/>
</dbReference>
<feature type="domain" description="HTH lysR-type" evidence="5">
    <location>
        <begin position="8"/>
        <end position="66"/>
    </location>
</feature>
<evidence type="ECO:0000256" key="3">
    <source>
        <dbReference type="ARBA" id="ARBA00023125"/>
    </source>
</evidence>
<dbReference type="GO" id="GO:0032993">
    <property type="term" value="C:protein-DNA complex"/>
    <property type="evidence" value="ECO:0007669"/>
    <property type="project" value="TreeGrafter"/>
</dbReference>
<sequence>MAGMLPRLNLNHLAVLDALAETGTLTAAATRLGVTQSAVSHRLREAERRLGARLTRRAPGGGVTLTPEGDKLRDFAARTLGELARLEREIEARQSGDRRLVRLGQATYSRWHWLPDFLAYLAERAPELTVDLSGEATARPFTSLAEGAVDVVTVYGRPAAMPRLRWFRLGSDPLVVAMAPAHRLAAERIVDSRVIGDDRLFTYPISAEPGFEWEALLGRPNAPLRNVRAMPTPEAAIDLIRAGFGVGLFSRWAVEPEVADGTLVTRATSEEEFALDWWTVMRDSDAEDSPAGRLAQGLLAWSERHRNPLRTLGFETCEEPRKGR</sequence>
<accession>A0A365U862</accession>
<dbReference type="PANTHER" id="PTHR30346:SF28">
    <property type="entry name" value="HTH-TYPE TRANSCRIPTIONAL REGULATOR CYNR"/>
    <property type="match status" value="1"/>
</dbReference>
<dbReference type="EMBL" id="QNTQ01000008">
    <property type="protein sequence ID" value="RBI84945.1"/>
    <property type="molecule type" value="Genomic_DNA"/>
</dbReference>
<dbReference type="SUPFAM" id="SSF53850">
    <property type="entry name" value="Periplasmic binding protein-like II"/>
    <property type="match status" value="1"/>
</dbReference>